<proteinExistence type="predicted"/>
<evidence type="ECO:0000256" key="1">
    <source>
        <dbReference type="SAM" id="Phobius"/>
    </source>
</evidence>
<dbReference type="EMBL" id="JABRWO010000001">
    <property type="protein sequence ID" value="MBA2113019.1"/>
    <property type="molecule type" value="Genomic_DNA"/>
</dbReference>
<feature type="domain" description="DUF1559" evidence="2">
    <location>
        <begin position="31"/>
        <end position="292"/>
    </location>
</feature>
<name>A0A7V8V1M6_9BACT</name>
<dbReference type="AlphaFoldDB" id="A0A7V8V1M6"/>
<dbReference type="InterPro" id="IPR045584">
    <property type="entry name" value="Pilin-like"/>
</dbReference>
<sequence length="312" mass="34387">MKRHSGFTLVELLVVIAIIGVLIALLLPAVQQAREAARRMQCSNNQKQLGLAFHNYHDTYQGFPLGPISVRDNGIQYALGWVPRIFPFIEQGTRLEAMKAIDPNYLTARSPYRNHDTDNPIFGAVPGITCPSSAIGELASDHSAGGNFPDAQQQGSLHYRANSGSFDVDLDTGSSDSSRYYSRSGIMYPGSKSKFRDITDGTTNTMLLGETSKSRQWTNAYMVTGWGGIKPWTFGFFDYGTSWLTIDHKTVNFPINYTGDFITSTTPYTSEHPGGAMFLMCDGSVSFLTETMPLSLLKRMATRSNGEVISED</sequence>
<dbReference type="Pfam" id="PF07963">
    <property type="entry name" value="N_methyl"/>
    <property type="match status" value="1"/>
</dbReference>
<dbReference type="Gene3D" id="3.30.700.10">
    <property type="entry name" value="Glycoprotein, Type 4 Pilin"/>
    <property type="match status" value="1"/>
</dbReference>
<dbReference type="PANTHER" id="PTHR30093:SF2">
    <property type="entry name" value="TYPE II SECRETION SYSTEM PROTEIN H"/>
    <property type="match status" value="1"/>
</dbReference>
<organism evidence="3 4">
    <name type="scientific">Bremerella alba</name>
    <dbReference type="NCBI Taxonomy" id="980252"/>
    <lineage>
        <taxon>Bacteria</taxon>
        <taxon>Pseudomonadati</taxon>
        <taxon>Planctomycetota</taxon>
        <taxon>Planctomycetia</taxon>
        <taxon>Pirellulales</taxon>
        <taxon>Pirellulaceae</taxon>
        <taxon>Bremerella</taxon>
    </lineage>
</organism>
<keyword evidence="1" id="KW-0472">Membrane</keyword>
<dbReference type="InterPro" id="IPR027558">
    <property type="entry name" value="Pre_pil_HX9DG_C"/>
</dbReference>
<dbReference type="SUPFAM" id="SSF54523">
    <property type="entry name" value="Pili subunits"/>
    <property type="match status" value="1"/>
</dbReference>
<evidence type="ECO:0000259" key="2">
    <source>
        <dbReference type="Pfam" id="PF07596"/>
    </source>
</evidence>
<dbReference type="Proteomes" id="UP000551616">
    <property type="component" value="Unassembled WGS sequence"/>
</dbReference>
<keyword evidence="1" id="KW-0812">Transmembrane</keyword>
<evidence type="ECO:0000313" key="4">
    <source>
        <dbReference type="Proteomes" id="UP000551616"/>
    </source>
</evidence>
<protein>
    <recommendedName>
        <fullName evidence="2">DUF1559 domain-containing protein</fullName>
    </recommendedName>
</protein>
<feature type="transmembrane region" description="Helical" evidence="1">
    <location>
        <begin position="12"/>
        <end position="30"/>
    </location>
</feature>
<accession>A0A7V8V1M6</accession>
<dbReference type="PANTHER" id="PTHR30093">
    <property type="entry name" value="GENERAL SECRETION PATHWAY PROTEIN G"/>
    <property type="match status" value="1"/>
</dbReference>
<keyword evidence="4" id="KW-1185">Reference proteome</keyword>
<dbReference type="InterPro" id="IPR012902">
    <property type="entry name" value="N_methyl_site"/>
</dbReference>
<dbReference type="RefSeq" id="WP_207394543.1">
    <property type="nucleotide sequence ID" value="NZ_JABRWO010000001.1"/>
</dbReference>
<evidence type="ECO:0000313" key="3">
    <source>
        <dbReference type="EMBL" id="MBA2113019.1"/>
    </source>
</evidence>
<dbReference type="NCBIfam" id="TIGR02532">
    <property type="entry name" value="IV_pilin_GFxxxE"/>
    <property type="match status" value="1"/>
</dbReference>
<dbReference type="Pfam" id="PF07596">
    <property type="entry name" value="SBP_bac_10"/>
    <property type="match status" value="1"/>
</dbReference>
<dbReference type="PROSITE" id="PS00409">
    <property type="entry name" value="PROKAR_NTER_METHYL"/>
    <property type="match status" value="1"/>
</dbReference>
<gene>
    <name evidence="3" type="ORF">HOV93_01650</name>
</gene>
<dbReference type="NCBIfam" id="TIGR04294">
    <property type="entry name" value="pre_pil_HX9DG"/>
    <property type="match status" value="1"/>
</dbReference>
<reference evidence="3 4" key="1">
    <citation type="submission" date="2020-05" db="EMBL/GenBank/DDBJ databases">
        <title>Bremerella alba sp. nov., a novel planctomycete isolated from the surface of the macroalga Fucus spiralis.</title>
        <authorList>
            <person name="Godinho O."/>
            <person name="Botelho R."/>
            <person name="Albuquerque L."/>
            <person name="Wiegand S."/>
            <person name="Da Costa M.S."/>
            <person name="Lobo-Da-Cunha A."/>
            <person name="Jogler C."/>
            <person name="Lage O.M."/>
        </authorList>
    </citation>
    <scope>NUCLEOTIDE SEQUENCE [LARGE SCALE GENOMIC DNA]</scope>
    <source>
        <strain evidence="3 4">FF15</strain>
    </source>
</reference>
<comment type="caution">
    <text evidence="3">The sequence shown here is derived from an EMBL/GenBank/DDBJ whole genome shotgun (WGS) entry which is preliminary data.</text>
</comment>
<keyword evidence="1" id="KW-1133">Transmembrane helix</keyword>
<dbReference type="InterPro" id="IPR011453">
    <property type="entry name" value="DUF1559"/>
</dbReference>